<organism evidence="2 3">
    <name type="scientific">Tessaracoccus aquimaris</name>
    <dbReference type="NCBI Taxonomy" id="1332264"/>
    <lineage>
        <taxon>Bacteria</taxon>
        <taxon>Bacillati</taxon>
        <taxon>Actinomycetota</taxon>
        <taxon>Actinomycetes</taxon>
        <taxon>Propionibacteriales</taxon>
        <taxon>Propionibacteriaceae</taxon>
        <taxon>Tessaracoccus</taxon>
    </lineage>
</organism>
<keyword evidence="3" id="KW-1185">Reference proteome</keyword>
<dbReference type="STRING" id="1332264.BW730_15045"/>
<dbReference type="KEGG" id="tes:BW730_15045"/>
<evidence type="ECO:0000256" key="1">
    <source>
        <dbReference type="SAM" id="MobiDB-lite"/>
    </source>
</evidence>
<dbReference type="EMBL" id="CP019606">
    <property type="protein sequence ID" value="AQP48623.1"/>
    <property type="molecule type" value="Genomic_DNA"/>
</dbReference>
<dbReference type="AlphaFoldDB" id="A0A1Q2CR74"/>
<dbReference type="Pfam" id="PF14124">
    <property type="entry name" value="DUF4291"/>
    <property type="match status" value="1"/>
</dbReference>
<accession>A0A1Q2CR74</accession>
<dbReference type="Proteomes" id="UP000188145">
    <property type="component" value="Chromosome"/>
</dbReference>
<feature type="region of interest" description="Disordered" evidence="1">
    <location>
        <begin position="161"/>
        <end position="188"/>
    </location>
</feature>
<dbReference type="RefSeq" id="WP_077686965.1">
    <property type="nucleotide sequence ID" value="NZ_CP019606.1"/>
</dbReference>
<name>A0A1Q2CR74_9ACTN</name>
<sequence>MVPTRQIRADYDGDTITVYQAYRPEIAARAVEAGTFVAPFSMDRMTWIKPSFLWMMYRCGWAQKSGQERVLAVRIRRTGFEAALAQACLSAFDPEHHESQEAWRAELASSPVRIQWDPERTISGAPLSHRSLQIGLTGPAVRRYVDEWVVGLDDITESLPDIRSGKSPLPVERPYPLPDPVARHIGTT</sequence>
<evidence type="ECO:0008006" key="4">
    <source>
        <dbReference type="Google" id="ProtNLM"/>
    </source>
</evidence>
<dbReference type="InterPro" id="IPR025633">
    <property type="entry name" value="DUF4291"/>
</dbReference>
<gene>
    <name evidence="2" type="ORF">BW730_15045</name>
</gene>
<dbReference type="PANTHER" id="PTHR38567:SF1">
    <property type="entry name" value="DUF4291 DOMAIN-CONTAINING PROTEIN"/>
    <property type="match status" value="1"/>
</dbReference>
<protein>
    <recommendedName>
        <fullName evidence="4">DUF4291 domain-containing protein</fullName>
    </recommendedName>
</protein>
<evidence type="ECO:0000313" key="2">
    <source>
        <dbReference type="EMBL" id="AQP48623.1"/>
    </source>
</evidence>
<reference evidence="3" key="1">
    <citation type="submission" date="2017-02" db="EMBL/GenBank/DDBJ databases">
        <title>Tessaracoccus aquaemaris sp. nov., isolated from the intestine of a Korean rockfish, Sebastes schlegelii, in a marine aquaculture pond.</title>
        <authorList>
            <person name="Tak E.J."/>
            <person name="Bae J.-W."/>
        </authorList>
    </citation>
    <scope>NUCLEOTIDE SEQUENCE [LARGE SCALE GENOMIC DNA]</scope>
    <source>
        <strain evidence="3">NSG39</strain>
    </source>
</reference>
<dbReference type="PANTHER" id="PTHR38567">
    <property type="entry name" value="DUF4291 DOMAIN-CONTAINING PROTEIN"/>
    <property type="match status" value="1"/>
</dbReference>
<evidence type="ECO:0000313" key="3">
    <source>
        <dbReference type="Proteomes" id="UP000188145"/>
    </source>
</evidence>
<proteinExistence type="predicted"/>
<dbReference type="OrthoDB" id="65842at2"/>